<dbReference type="SUPFAM" id="SSF46785">
    <property type="entry name" value="Winged helix' DNA-binding domain"/>
    <property type="match status" value="1"/>
</dbReference>
<dbReference type="InterPro" id="IPR036388">
    <property type="entry name" value="WH-like_DNA-bd_sf"/>
</dbReference>
<dbReference type="InterPro" id="IPR036390">
    <property type="entry name" value="WH_DNA-bd_sf"/>
</dbReference>
<gene>
    <name evidence="2" type="ORF">DD236_08190</name>
</gene>
<proteinExistence type="predicted"/>
<dbReference type="OrthoDB" id="370168at2"/>
<comment type="caution">
    <text evidence="2">The sequence shown here is derived from an EMBL/GenBank/DDBJ whole genome shotgun (WGS) entry which is preliminary data.</text>
</comment>
<dbReference type="EMBL" id="QETB01000004">
    <property type="protein sequence ID" value="PWF26265.1"/>
    <property type="molecule type" value="Genomic_DNA"/>
</dbReference>
<sequence length="89" mass="9819">MALNDGACRFGELHRTIGGSNERMLSQTLATLTDDKLISRSLDENGRPSYELTDNGRNITYALLGLRDAIATCLWASENNEQSRSVEAE</sequence>
<dbReference type="PROSITE" id="PS51118">
    <property type="entry name" value="HTH_HXLR"/>
    <property type="match status" value="1"/>
</dbReference>
<dbReference type="InterPro" id="IPR002577">
    <property type="entry name" value="HTH_HxlR"/>
</dbReference>
<evidence type="ECO:0000313" key="3">
    <source>
        <dbReference type="Proteomes" id="UP000245283"/>
    </source>
</evidence>
<organism evidence="2 3">
    <name type="scientific">Ancrocorticia populi</name>
    <dbReference type="NCBI Taxonomy" id="2175228"/>
    <lineage>
        <taxon>Bacteria</taxon>
        <taxon>Bacillati</taxon>
        <taxon>Actinomycetota</taxon>
        <taxon>Actinomycetes</taxon>
        <taxon>Actinomycetales</taxon>
        <taxon>Actinomycetaceae</taxon>
        <taxon>Ancrocorticia</taxon>
    </lineage>
</organism>
<name>A0A2V1K4R3_9ACTO</name>
<dbReference type="Proteomes" id="UP000245283">
    <property type="component" value="Unassembled WGS sequence"/>
</dbReference>
<accession>A0A2V1K4R3</accession>
<feature type="domain" description="HTH hxlR-type" evidence="1">
    <location>
        <begin position="1"/>
        <end position="78"/>
    </location>
</feature>
<keyword evidence="3" id="KW-1185">Reference proteome</keyword>
<evidence type="ECO:0000259" key="1">
    <source>
        <dbReference type="PROSITE" id="PS51118"/>
    </source>
</evidence>
<reference evidence="3" key="1">
    <citation type="submission" date="2018-05" db="EMBL/GenBank/DDBJ databases">
        <authorList>
            <person name="Li Y."/>
        </authorList>
    </citation>
    <scope>NUCLEOTIDE SEQUENCE [LARGE SCALE GENOMIC DNA]</scope>
    <source>
        <strain evidence="3">sk1b4</strain>
    </source>
</reference>
<dbReference type="Gene3D" id="1.10.10.10">
    <property type="entry name" value="Winged helix-like DNA-binding domain superfamily/Winged helix DNA-binding domain"/>
    <property type="match status" value="1"/>
</dbReference>
<dbReference type="Pfam" id="PF01638">
    <property type="entry name" value="HxlR"/>
    <property type="match status" value="1"/>
</dbReference>
<protein>
    <recommendedName>
        <fullName evidence="1">HTH hxlR-type domain-containing protein</fullName>
    </recommendedName>
</protein>
<evidence type="ECO:0000313" key="2">
    <source>
        <dbReference type="EMBL" id="PWF26265.1"/>
    </source>
</evidence>
<dbReference type="AlphaFoldDB" id="A0A2V1K4R3"/>